<dbReference type="OMA" id="MIHQHLR"/>
<evidence type="ECO:0000256" key="7">
    <source>
        <dbReference type="ARBA" id="ARBA00039957"/>
    </source>
</evidence>
<dbReference type="InParanoid" id="H0WYI9"/>
<dbReference type="Gene3D" id="1.20.1250.70">
    <property type="entry name" value="Interleukin-15/Interleukin-21"/>
    <property type="match status" value="1"/>
</dbReference>
<comment type="function">
    <text evidence="8">Cytokine with immunoregulatory activity. May promote the transition between innate and adaptive immunity. Induces the production of IgG(1) and IgG(3) in B-cells. Implicated in the generation and maintenance of T follicular helper (Tfh) cells and the formation of germinal-centers. Together with IL6, control the early generation of Tfh cells and are critical for an effective antibody response to acute viral infection. May play a role in proliferation and maturation of natural killer (NK) cells in synergy with IL15. May regulate proliferation of mature B- and T-cells in response to activating stimuli. In synergy with IL15 and IL18 stimulates interferon gamma production in T-cells and NK cells. During T-cell mediated immune response may inhibit dendritic cells (DC) activation and maturation.</text>
</comment>
<dbReference type="GO" id="GO:0048469">
    <property type="term" value="P:cell maturation"/>
    <property type="evidence" value="ECO:0007669"/>
    <property type="project" value="Ensembl"/>
</dbReference>
<proteinExistence type="inferred from homology"/>
<evidence type="ECO:0000256" key="4">
    <source>
        <dbReference type="ARBA" id="ARBA00022525"/>
    </source>
</evidence>
<dbReference type="AlphaFoldDB" id="H0WYI9"/>
<evidence type="ECO:0000256" key="6">
    <source>
        <dbReference type="ARBA" id="ARBA00023157"/>
    </source>
</evidence>
<reference evidence="11" key="1">
    <citation type="submission" date="2011-03" db="EMBL/GenBank/DDBJ databases">
        <title>Version 3 of the genome sequence of Otolemur garnettii (Bushbaby).</title>
        <authorList>
            <consortium name="The Broad Institute Genome Sequencing Platform"/>
            <person name="Di Palma F."/>
            <person name="Johnson J."/>
            <person name="Lander E.S."/>
            <person name="Lindblad-Toh K."/>
            <person name="Jaffe D.B."/>
            <person name="Gnerre S."/>
            <person name="MacCallum I."/>
            <person name="Przybylski D."/>
            <person name="Ribeiro F.J."/>
            <person name="Burton J.N."/>
            <person name="Walker B.J."/>
            <person name="Sharpe T."/>
            <person name="Hall G."/>
        </authorList>
    </citation>
    <scope>NUCLEOTIDE SEQUENCE [LARGE SCALE GENOMIC DNA]</scope>
</reference>
<dbReference type="GO" id="GO:0042102">
    <property type="term" value="P:positive regulation of T cell proliferation"/>
    <property type="evidence" value="ECO:0007669"/>
    <property type="project" value="Ensembl"/>
</dbReference>
<evidence type="ECO:0000256" key="9">
    <source>
        <dbReference type="SAM" id="SignalP"/>
    </source>
</evidence>
<protein>
    <recommendedName>
        <fullName evidence="7">Interleukin-21</fullName>
    </recommendedName>
</protein>
<dbReference type="InterPro" id="IPR009079">
    <property type="entry name" value="4_helix_cytokine-like_core"/>
</dbReference>
<dbReference type="PANTHER" id="PTHR14356:SF2">
    <property type="entry name" value="INTERLEUKIN-21"/>
    <property type="match status" value="1"/>
</dbReference>
<reference evidence="10" key="3">
    <citation type="submission" date="2025-09" db="UniProtKB">
        <authorList>
            <consortium name="Ensembl"/>
        </authorList>
    </citation>
    <scope>IDENTIFICATION</scope>
</reference>
<accession>H0WYI9</accession>
<evidence type="ECO:0000256" key="1">
    <source>
        <dbReference type="ARBA" id="ARBA00004613"/>
    </source>
</evidence>
<evidence type="ECO:0000256" key="3">
    <source>
        <dbReference type="ARBA" id="ARBA00022514"/>
    </source>
</evidence>
<dbReference type="Ensembl" id="ENSOGAT00000008465.2">
    <property type="protein sequence ID" value="ENSOGAP00000007580.2"/>
    <property type="gene ID" value="ENSOGAG00000008464.2"/>
</dbReference>
<dbReference type="STRING" id="30611.ENSOGAP00000007580"/>
<comment type="subcellular location">
    <subcellularLocation>
        <location evidence="1">Secreted</location>
    </subcellularLocation>
</comment>
<comment type="similarity">
    <text evidence="2">Belongs to the IL-15/IL-21 family.</text>
</comment>
<dbReference type="GO" id="GO:0030890">
    <property type="term" value="P:positive regulation of B cell proliferation"/>
    <property type="evidence" value="ECO:0007669"/>
    <property type="project" value="Ensembl"/>
</dbReference>
<dbReference type="PANTHER" id="PTHR14356">
    <property type="entry name" value="INTERLEUKIN-15-RELATED"/>
    <property type="match status" value="1"/>
</dbReference>
<dbReference type="HOGENOM" id="CLU_127182_1_0_1"/>
<evidence type="ECO:0000313" key="11">
    <source>
        <dbReference type="Proteomes" id="UP000005225"/>
    </source>
</evidence>
<keyword evidence="6" id="KW-1015">Disulfide bond</keyword>
<dbReference type="GO" id="GO:0005615">
    <property type="term" value="C:extracellular space"/>
    <property type="evidence" value="ECO:0007669"/>
    <property type="project" value="UniProtKB-KW"/>
</dbReference>
<keyword evidence="11" id="KW-1185">Reference proteome</keyword>
<keyword evidence="5 9" id="KW-0732">Signal</keyword>
<keyword evidence="4" id="KW-0964">Secreted</keyword>
<dbReference type="InterPro" id="IPR003443">
    <property type="entry name" value="IL-15/IL-21_fam"/>
</dbReference>
<dbReference type="FunCoup" id="H0WYI9">
    <property type="interactions" value="359"/>
</dbReference>
<dbReference type="GO" id="GO:0005134">
    <property type="term" value="F:interleukin-2 receptor binding"/>
    <property type="evidence" value="ECO:0007669"/>
    <property type="project" value="Ensembl"/>
</dbReference>
<feature type="chain" id="PRO_5003545181" description="Interleukin-21" evidence="9">
    <location>
        <begin position="23"/>
        <end position="113"/>
    </location>
</feature>
<sequence>MQRIVICLMVIFLGTLVHKSSSQHQDRFMIRLRQLIDIVDQLKNYVNFLDPESLPAPQDVKRHCEQSAFSCFQETRLKPANAGNNEKTINLLIKKLKRKLPLTNTGRQRKHRL</sequence>
<evidence type="ECO:0000313" key="10">
    <source>
        <dbReference type="Ensembl" id="ENSOGAP00000007580.2"/>
    </source>
</evidence>
<feature type="signal peptide" evidence="9">
    <location>
        <begin position="1"/>
        <end position="22"/>
    </location>
</feature>
<keyword evidence="3" id="KW-0202">Cytokine</keyword>
<dbReference type="GO" id="GO:0032740">
    <property type="term" value="P:positive regulation of interleukin-17 production"/>
    <property type="evidence" value="ECO:0007669"/>
    <property type="project" value="Ensembl"/>
</dbReference>
<dbReference type="GO" id="GO:0006955">
    <property type="term" value="P:immune response"/>
    <property type="evidence" value="ECO:0007669"/>
    <property type="project" value="InterPro"/>
</dbReference>
<evidence type="ECO:0000256" key="2">
    <source>
        <dbReference type="ARBA" id="ARBA00006050"/>
    </source>
</evidence>
<dbReference type="eggNOG" id="ENOG502SES1">
    <property type="taxonomic scope" value="Eukaryota"/>
</dbReference>
<dbReference type="EMBL" id="AAQR03120452">
    <property type="status" value="NOT_ANNOTATED_CDS"/>
    <property type="molecule type" value="Genomic_DNA"/>
</dbReference>
<evidence type="ECO:0000256" key="8">
    <source>
        <dbReference type="ARBA" id="ARBA00045924"/>
    </source>
</evidence>
<dbReference type="GO" id="GO:0045954">
    <property type="term" value="P:positive regulation of natural killer cell mediated cytotoxicity"/>
    <property type="evidence" value="ECO:0007669"/>
    <property type="project" value="Ensembl"/>
</dbReference>
<dbReference type="SUPFAM" id="SSF47266">
    <property type="entry name" value="4-helical cytokines"/>
    <property type="match status" value="1"/>
</dbReference>
<reference evidence="10" key="2">
    <citation type="submission" date="2025-08" db="UniProtKB">
        <authorList>
            <consortium name="Ensembl"/>
        </authorList>
    </citation>
    <scope>IDENTIFICATION</scope>
</reference>
<name>H0WYI9_OTOGA</name>
<organism evidence="10 11">
    <name type="scientific">Otolemur garnettii</name>
    <name type="common">Small-eared galago</name>
    <name type="synonym">Garnett's greater bushbaby</name>
    <dbReference type="NCBI Taxonomy" id="30611"/>
    <lineage>
        <taxon>Eukaryota</taxon>
        <taxon>Metazoa</taxon>
        <taxon>Chordata</taxon>
        <taxon>Craniata</taxon>
        <taxon>Vertebrata</taxon>
        <taxon>Euteleostomi</taxon>
        <taxon>Mammalia</taxon>
        <taxon>Eutheria</taxon>
        <taxon>Euarchontoglires</taxon>
        <taxon>Primates</taxon>
        <taxon>Strepsirrhini</taxon>
        <taxon>Lorisiformes</taxon>
        <taxon>Galagidae</taxon>
        <taxon>Otolemur</taxon>
    </lineage>
</organism>
<dbReference type="GeneTree" id="ENSGT00390000010494"/>
<dbReference type="Proteomes" id="UP000005225">
    <property type="component" value="Unassembled WGS sequence"/>
</dbReference>
<dbReference type="GO" id="GO:0005125">
    <property type="term" value="F:cytokine activity"/>
    <property type="evidence" value="ECO:0007669"/>
    <property type="project" value="UniProtKB-KW"/>
</dbReference>
<evidence type="ECO:0000256" key="5">
    <source>
        <dbReference type="ARBA" id="ARBA00022729"/>
    </source>
</evidence>